<feature type="compositionally biased region" description="Basic and acidic residues" evidence="1">
    <location>
        <begin position="117"/>
        <end position="126"/>
    </location>
</feature>
<evidence type="ECO:0000256" key="1">
    <source>
        <dbReference type="SAM" id="MobiDB-lite"/>
    </source>
</evidence>
<accession>A0ABR3ML57</accession>
<gene>
    <name evidence="2" type="ORF">QQF64_003393</name>
</gene>
<comment type="caution">
    <text evidence="2">The sequence shown here is derived from an EMBL/GenBank/DDBJ whole genome shotgun (WGS) entry which is preliminary data.</text>
</comment>
<dbReference type="SUPFAM" id="SSF54001">
    <property type="entry name" value="Cysteine proteinases"/>
    <property type="match status" value="1"/>
</dbReference>
<evidence type="ECO:0000313" key="3">
    <source>
        <dbReference type="Proteomes" id="UP001558613"/>
    </source>
</evidence>
<name>A0ABR3ML57_9TELE</name>
<feature type="region of interest" description="Disordered" evidence="1">
    <location>
        <begin position="144"/>
        <end position="174"/>
    </location>
</feature>
<feature type="region of interest" description="Disordered" evidence="1">
    <location>
        <begin position="107"/>
        <end position="129"/>
    </location>
</feature>
<organism evidence="2 3">
    <name type="scientific">Cirrhinus molitorella</name>
    <name type="common">mud carp</name>
    <dbReference type="NCBI Taxonomy" id="172907"/>
    <lineage>
        <taxon>Eukaryota</taxon>
        <taxon>Metazoa</taxon>
        <taxon>Chordata</taxon>
        <taxon>Craniata</taxon>
        <taxon>Vertebrata</taxon>
        <taxon>Euteleostomi</taxon>
        <taxon>Actinopterygii</taxon>
        <taxon>Neopterygii</taxon>
        <taxon>Teleostei</taxon>
        <taxon>Ostariophysi</taxon>
        <taxon>Cypriniformes</taxon>
        <taxon>Cyprinidae</taxon>
        <taxon>Labeoninae</taxon>
        <taxon>Labeonini</taxon>
        <taxon>Cirrhinus</taxon>
    </lineage>
</organism>
<sequence length="174" mass="19844">MVDGIDCFRAVRWRSLDPLYAWNIPVFPASGPVLRWHFVSHIRDFTGSGWLECSDTSIRRSSLEKSLSNIGNNGYMLFNMKRRPTASLARLIASQDPEIIPETPIEEDEEKRARRIPVKEKKDKNHRERRKRLGVILLPSINRQVGEEEEDGVEDPRVGLKDTQSNGAAGSVYV</sequence>
<evidence type="ECO:0000313" key="2">
    <source>
        <dbReference type="EMBL" id="KAL1265366.1"/>
    </source>
</evidence>
<reference evidence="2 3" key="1">
    <citation type="submission" date="2023-09" db="EMBL/GenBank/DDBJ databases">
        <authorList>
            <person name="Wang M."/>
        </authorList>
    </citation>
    <scope>NUCLEOTIDE SEQUENCE [LARGE SCALE GENOMIC DNA]</scope>
    <source>
        <strain evidence="2">GT-2023</strain>
        <tissue evidence="2">Liver</tissue>
    </source>
</reference>
<proteinExistence type="predicted"/>
<dbReference type="Proteomes" id="UP001558613">
    <property type="component" value="Unassembled WGS sequence"/>
</dbReference>
<dbReference type="EMBL" id="JAYMGO010000011">
    <property type="protein sequence ID" value="KAL1265366.1"/>
    <property type="molecule type" value="Genomic_DNA"/>
</dbReference>
<keyword evidence="3" id="KW-1185">Reference proteome</keyword>
<protein>
    <submittedName>
        <fullName evidence="2">Uncharacterized protein</fullName>
    </submittedName>
</protein>
<dbReference type="InterPro" id="IPR038765">
    <property type="entry name" value="Papain-like_cys_pep_sf"/>
</dbReference>